<evidence type="ECO:0000313" key="3">
    <source>
        <dbReference type="EMBL" id="VFU38934.1"/>
    </source>
</evidence>
<evidence type="ECO:0000256" key="1">
    <source>
        <dbReference type="SAM" id="MobiDB-lite"/>
    </source>
</evidence>
<keyword evidence="2" id="KW-0812">Transmembrane</keyword>
<organism evidence="3">
    <name type="scientific">Salix viminalis</name>
    <name type="common">Common osier</name>
    <name type="synonym">Basket willow</name>
    <dbReference type="NCBI Taxonomy" id="40686"/>
    <lineage>
        <taxon>Eukaryota</taxon>
        <taxon>Viridiplantae</taxon>
        <taxon>Streptophyta</taxon>
        <taxon>Embryophyta</taxon>
        <taxon>Tracheophyta</taxon>
        <taxon>Spermatophyta</taxon>
        <taxon>Magnoliopsida</taxon>
        <taxon>eudicotyledons</taxon>
        <taxon>Gunneridae</taxon>
        <taxon>Pentapetalae</taxon>
        <taxon>rosids</taxon>
        <taxon>fabids</taxon>
        <taxon>Malpighiales</taxon>
        <taxon>Salicaceae</taxon>
        <taxon>Saliceae</taxon>
        <taxon>Salix</taxon>
    </lineage>
</organism>
<feature type="region of interest" description="Disordered" evidence="1">
    <location>
        <begin position="343"/>
        <end position="384"/>
    </location>
</feature>
<feature type="transmembrane region" description="Helical" evidence="2">
    <location>
        <begin position="141"/>
        <end position="160"/>
    </location>
</feature>
<reference evidence="3" key="1">
    <citation type="submission" date="2019-03" db="EMBL/GenBank/DDBJ databases">
        <authorList>
            <person name="Mank J."/>
            <person name="Almeida P."/>
        </authorList>
    </citation>
    <scope>NUCLEOTIDE SEQUENCE</scope>
    <source>
        <strain evidence="3">78183</strain>
    </source>
</reference>
<feature type="compositionally biased region" description="Low complexity" evidence="1">
    <location>
        <begin position="374"/>
        <end position="384"/>
    </location>
</feature>
<dbReference type="GO" id="GO:0010020">
    <property type="term" value="P:chloroplast fission"/>
    <property type="evidence" value="ECO:0007669"/>
    <property type="project" value="InterPro"/>
</dbReference>
<evidence type="ECO:0000256" key="2">
    <source>
        <dbReference type="SAM" id="Phobius"/>
    </source>
</evidence>
<dbReference type="InterPro" id="IPR034572">
    <property type="entry name" value="MCD1"/>
</dbReference>
<proteinExistence type="predicted"/>
<feature type="compositionally biased region" description="Polar residues" evidence="1">
    <location>
        <begin position="351"/>
        <end position="360"/>
    </location>
</feature>
<dbReference type="PANTHER" id="PTHR36317">
    <property type="entry name" value="PROTEIN MULTIPLE CHLOROPLAST DIVISION SITE 1"/>
    <property type="match status" value="1"/>
</dbReference>
<accession>A0A6N2LEH9</accession>
<keyword evidence="2" id="KW-1133">Transmembrane helix</keyword>
<dbReference type="PANTHER" id="PTHR36317:SF1">
    <property type="entry name" value="PROTEIN MULTIPLE CHLOROPLAST DIVISION SITE 1"/>
    <property type="match status" value="1"/>
</dbReference>
<sequence>MKMTTTSSVSTPQFHSFPIQPASLLWASKHWFSPNVVKPRRDFVLSVSLPNCNRVLLINPKFRFRAAINNDNNNSANPEDEEEEEQCIQDTGKAVVNNSESESGTTKLLDWKKDPISKFQGMITTLPSFVFVMKRGAGSNFVMWLCIATAFVAVFVRVYVVRKSRPSRPGSVADLVRRGQLRSDRRGISTPLKYEDPFNNPLVKVGKSNSTIEICGKVYRLAPVTLTEEQQAIHQRRRSRAYQWKRPTIFLKEGDPIPPDVDPDTVRWIPANHPFATTASDIDEDLAQSNVYQKHGVPFRIKAEHEALQRKLEALQNEQKLNKLVIDTGNAKEFERPFRFNAKANELVEQNPLNSQSGDSKPSKSDRTPNPFNSSSSSEEMQKP</sequence>
<dbReference type="AlphaFoldDB" id="A0A6N2LEH9"/>
<name>A0A6N2LEH9_SALVM</name>
<dbReference type="GO" id="GO:0009706">
    <property type="term" value="C:chloroplast inner membrane"/>
    <property type="evidence" value="ECO:0007669"/>
    <property type="project" value="TreeGrafter"/>
</dbReference>
<evidence type="ECO:0008006" key="4">
    <source>
        <dbReference type="Google" id="ProtNLM"/>
    </source>
</evidence>
<gene>
    <name evidence="3" type="ORF">SVIM_LOCUS213991</name>
</gene>
<protein>
    <recommendedName>
        <fullName evidence="4">Multiple chloroplast division site 1</fullName>
    </recommendedName>
</protein>
<keyword evidence="2" id="KW-0472">Membrane</keyword>
<dbReference type="EMBL" id="CAADRP010001446">
    <property type="protein sequence ID" value="VFU38934.1"/>
    <property type="molecule type" value="Genomic_DNA"/>
</dbReference>